<dbReference type="CDD" id="cd00141">
    <property type="entry name" value="NT_POLXc"/>
    <property type="match status" value="1"/>
</dbReference>
<dbReference type="PIRSF" id="PIRSF000817">
    <property type="entry name" value="DNA_NT"/>
    <property type="match status" value="1"/>
</dbReference>
<evidence type="ECO:0000313" key="18">
    <source>
        <dbReference type="Ensembl" id="ENSVKKP00000004005.1"/>
    </source>
</evidence>
<comment type="function">
    <text evidence="12">Template-independent DNA polymerase which catalyzes the random addition of deoxynucleoside 5'-triphosphate to the 3'-end of a DNA initiator. One of the in vivo functions of this enzyme is the addition of nucleotides at the junction (N region) of rearranged Ig heavy chain and T-cell receptor gene segments during the maturation of B- and T-cells.</text>
</comment>
<keyword evidence="11 14" id="KW-0539">Nucleus</keyword>
<evidence type="ECO:0000256" key="6">
    <source>
        <dbReference type="ARBA" id="ARBA00022639"/>
    </source>
</evidence>
<accession>A0A8D2IUV6</accession>
<dbReference type="InterPro" id="IPR022312">
    <property type="entry name" value="DNA_pol_X"/>
</dbReference>
<dbReference type="FunFam" id="1.10.150.20:FF:000010">
    <property type="entry name" value="DNA polymerase lambda"/>
    <property type="match status" value="1"/>
</dbReference>
<dbReference type="PANTHER" id="PTHR11276:SF21">
    <property type="entry name" value="DNA NUCLEOTIDYLEXOTRANSFERASE"/>
    <property type="match status" value="1"/>
</dbReference>
<feature type="binding site" evidence="15">
    <location>
        <position position="333"/>
    </location>
    <ligand>
        <name>Mg(2+)</name>
        <dbReference type="ChEBI" id="CHEBI:18420"/>
    </ligand>
</feature>
<evidence type="ECO:0000256" key="11">
    <source>
        <dbReference type="ARBA" id="ARBA00023242"/>
    </source>
</evidence>
<reference evidence="18" key="2">
    <citation type="submission" date="2025-09" db="UniProtKB">
        <authorList>
            <consortium name="Ensembl"/>
        </authorList>
    </citation>
    <scope>IDENTIFICATION</scope>
</reference>
<comment type="similarity">
    <text evidence="3 14">Belongs to the DNA polymerase type-X family.</text>
</comment>
<evidence type="ECO:0000256" key="13">
    <source>
        <dbReference type="ARBA" id="ARBA00048976"/>
    </source>
</evidence>
<dbReference type="SUPFAM" id="SSF81585">
    <property type="entry name" value="PsbU/PolX domain-like"/>
    <property type="match status" value="1"/>
</dbReference>
<dbReference type="InterPro" id="IPR019843">
    <property type="entry name" value="DNA_pol-X_BS"/>
</dbReference>
<dbReference type="Gene3D" id="3.30.460.10">
    <property type="entry name" value="Beta Polymerase, domain 2"/>
    <property type="match status" value="1"/>
</dbReference>
<dbReference type="Pfam" id="PF10391">
    <property type="entry name" value="DNA_pol_lambd_f"/>
    <property type="match status" value="1"/>
</dbReference>
<dbReference type="Gene3D" id="3.30.210.10">
    <property type="entry name" value="DNA polymerase, thumb domain"/>
    <property type="match status" value="1"/>
</dbReference>
<evidence type="ECO:0000256" key="16">
    <source>
        <dbReference type="SAM" id="MobiDB-lite"/>
    </source>
</evidence>
<keyword evidence="10 14" id="KW-0460">Magnesium</keyword>
<organism evidence="18 19">
    <name type="scientific">Varanus komodoensis</name>
    <name type="common">Komodo dragon</name>
    <dbReference type="NCBI Taxonomy" id="61221"/>
    <lineage>
        <taxon>Eukaryota</taxon>
        <taxon>Metazoa</taxon>
        <taxon>Chordata</taxon>
        <taxon>Craniata</taxon>
        <taxon>Vertebrata</taxon>
        <taxon>Euteleostomi</taxon>
        <taxon>Lepidosauria</taxon>
        <taxon>Squamata</taxon>
        <taxon>Bifurcata</taxon>
        <taxon>Unidentata</taxon>
        <taxon>Episquamata</taxon>
        <taxon>Toxicofera</taxon>
        <taxon>Anguimorpha</taxon>
        <taxon>Paleoanguimorpha</taxon>
        <taxon>Varanoidea</taxon>
        <taxon>Varanidae</taxon>
        <taxon>Varanus</taxon>
    </lineage>
</organism>
<dbReference type="InterPro" id="IPR018944">
    <property type="entry name" value="DNA_pol_lambd_fingers_domain"/>
</dbReference>
<dbReference type="GO" id="GO:0005634">
    <property type="term" value="C:nucleus"/>
    <property type="evidence" value="ECO:0007669"/>
    <property type="project" value="UniProtKB-SubCell"/>
</dbReference>
<dbReference type="InterPro" id="IPR010996">
    <property type="entry name" value="HHH_MUS81"/>
</dbReference>
<dbReference type="SMART" id="SM00292">
    <property type="entry name" value="BRCT"/>
    <property type="match status" value="1"/>
</dbReference>
<keyword evidence="19" id="KW-1185">Reference proteome</keyword>
<dbReference type="GO" id="GO:0046872">
    <property type="term" value="F:metal ion binding"/>
    <property type="evidence" value="ECO:0007669"/>
    <property type="project" value="UniProtKB-UniRule"/>
</dbReference>
<dbReference type="InterPro" id="IPR001726">
    <property type="entry name" value="TdT/Mu"/>
</dbReference>
<dbReference type="Gene3D" id="3.40.50.10190">
    <property type="entry name" value="BRCT domain"/>
    <property type="match status" value="1"/>
</dbReference>
<evidence type="ECO:0000256" key="3">
    <source>
        <dbReference type="ARBA" id="ARBA00008323"/>
    </source>
</evidence>
<dbReference type="FunFam" id="3.40.50.10190:FF:000035">
    <property type="entry name" value="DNA-directed DNA/RNA polymerase mu"/>
    <property type="match status" value="1"/>
</dbReference>
<dbReference type="AlphaFoldDB" id="A0A8D2IUV6"/>
<evidence type="ECO:0000256" key="9">
    <source>
        <dbReference type="ARBA" id="ARBA00022723"/>
    </source>
</evidence>
<dbReference type="Gene3D" id="1.10.150.110">
    <property type="entry name" value="DNA polymerase beta, N-terminal domain-like"/>
    <property type="match status" value="1"/>
</dbReference>
<dbReference type="InterPro" id="IPR043519">
    <property type="entry name" value="NT_sf"/>
</dbReference>
<dbReference type="PROSITE" id="PS50172">
    <property type="entry name" value="BRCT"/>
    <property type="match status" value="1"/>
</dbReference>
<dbReference type="GO" id="GO:0006304">
    <property type="term" value="P:DNA modification"/>
    <property type="evidence" value="ECO:0007669"/>
    <property type="project" value="UniProtKB-KW"/>
</dbReference>
<evidence type="ECO:0000256" key="14">
    <source>
        <dbReference type="PIRNR" id="PIRNR000817"/>
    </source>
</evidence>
<evidence type="ECO:0000256" key="7">
    <source>
        <dbReference type="ARBA" id="ARBA00022679"/>
    </source>
</evidence>
<dbReference type="Ensembl" id="ENSVKKT00000004114.1">
    <property type="protein sequence ID" value="ENSVKKP00000004005.1"/>
    <property type="gene ID" value="ENSVKKG00000002903.1"/>
</dbReference>
<dbReference type="FunFam" id="1.10.150.110:FF:000003">
    <property type="entry name" value="DNA polymerase mu"/>
    <property type="match status" value="1"/>
</dbReference>
<keyword evidence="8 14" id="KW-0548">Nucleotidyltransferase</keyword>
<evidence type="ECO:0000259" key="17">
    <source>
        <dbReference type="PROSITE" id="PS50172"/>
    </source>
</evidence>
<dbReference type="Pfam" id="PF00533">
    <property type="entry name" value="BRCT"/>
    <property type="match status" value="1"/>
</dbReference>
<dbReference type="FunFam" id="3.30.210.10:FF:000003">
    <property type="entry name" value="DNA nucleotidylexotransferase"/>
    <property type="match status" value="1"/>
</dbReference>
<feature type="domain" description="BRCT" evidence="17">
    <location>
        <begin position="32"/>
        <end position="124"/>
    </location>
</feature>
<dbReference type="PRINTS" id="PR00869">
    <property type="entry name" value="DNAPOLX"/>
</dbReference>
<evidence type="ECO:0000256" key="4">
    <source>
        <dbReference type="ARBA" id="ARBA00012435"/>
    </source>
</evidence>
<dbReference type="Proteomes" id="UP000694545">
    <property type="component" value="Unplaced"/>
</dbReference>
<dbReference type="SUPFAM" id="SSF81301">
    <property type="entry name" value="Nucleotidyltransferase"/>
    <property type="match status" value="1"/>
</dbReference>
<evidence type="ECO:0000313" key="19">
    <source>
        <dbReference type="Proteomes" id="UP000694545"/>
    </source>
</evidence>
<dbReference type="InterPro" id="IPR027421">
    <property type="entry name" value="DNA_pol_lamdba_lyase_dom_sf"/>
</dbReference>
<keyword evidence="6" id="KW-0780">Terminal addition</keyword>
<dbReference type="SUPFAM" id="SSF52113">
    <property type="entry name" value="BRCT domain"/>
    <property type="match status" value="1"/>
</dbReference>
<dbReference type="PANTHER" id="PTHR11276">
    <property type="entry name" value="DNA POLYMERASE TYPE-X FAMILY MEMBER"/>
    <property type="match status" value="1"/>
</dbReference>
<dbReference type="Pfam" id="PF14716">
    <property type="entry name" value="HHH_8"/>
    <property type="match status" value="1"/>
</dbReference>
<keyword evidence="9 14" id="KW-0479">Metal-binding</keyword>
<dbReference type="PROSITE" id="PS00522">
    <property type="entry name" value="DNA_POLYMERASE_X"/>
    <property type="match status" value="1"/>
</dbReference>
<feature type="binding site" evidence="15">
    <location>
        <position position="417"/>
    </location>
    <ligand>
        <name>Mg(2+)</name>
        <dbReference type="ChEBI" id="CHEBI:18420"/>
    </ligand>
</feature>
<evidence type="ECO:0000256" key="2">
    <source>
        <dbReference type="ARBA" id="ARBA00004123"/>
    </source>
</evidence>
<dbReference type="InterPro" id="IPR027292">
    <property type="entry name" value="TdT"/>
</dbReference>
<feature type="region of interest" description="Disordered" evidence="16">
    <location>
        <begin position="1"/>
        <end position="20"/>
    </location>
</feature>
<dbReference type="PIRSF" id="PIRSF501175">
    <property type="entry name" value="TDT"/>
    <property type="match status" value="1"/>
</dbReference>
<dbReference type="Pfam" id="PF01909">
    <property type="entry name" value="NTP_transf_2"/>
    <property type="match status" value="1"/>
</dbReference>
<dbReference type="SMART" id="SM00483">
    <property type="entry name" value="POLXc"/>
    <property type="match status" value="1"/>
</dbReference>
<evidence type="ECO:0000256" key="15">
    <source>
        <dbReference type="PIRSR" id="PIRSR000817-1"/>
    </source>
</evidence>
<reference evidence="18" key="1">
    <citation type="submission" date="2025-08" db="UniProtKB">
        <authorList>
            <consortium name="Ensembl"/>
        </authorList>
    </citation>
    <scope>IDENTIFICATION</scope>
</reference>
<evidence type="ECO:0000256" key="1">
    <source>
        <dbReference type="ARBA" id="ARBA00001946"/>
    </source>
</evidence>
<comment type="subcellular location">
    <subcellularLocation>
        <location evidence="2 14">Nucleus</location>
    </subcellularLocation>
</comment>
<dbReference type="GO" id="GO:0003887">
    <property type="term" value="F:DNA-directed DNA polymerase activity"/>
    <property type="evidence" value="ECO:0007669"/>
    <property type="project" value="UniProtKB-UniRule"/>
</dbReference>
<dbReference type="InterPro" id="IPR029398">
    <property type="entry name" value="PolB_thumb"/>
</dbReference>
<dbReference type="Gene3D" id="1.10.150.20">
    <property type="entry name" value="5' to 3' exonuclease, C-terminal subdomain"/>
    <property type="match status" value="1"/>
</dbReference>
<dbReference type="SUPFAM" id="SSF47802">
    <property type="entry name" value="DNA polymerase beta, N-terminal domain-like"/>
    <property type="match status" value="1"/>
</dbReference>
<name>A0A8D2IUV6_VARKO</name>
<sequence length="493" mass="57255">MNEIRTADLIPRRKRQKRMKPPSLLNSYPIHFNDIIIFIVERKMGMTRRKFLMDLARRKGFRIENELSDSVTHIVAENNSFTEIMRWLQIHQVEDGSRFRILDIAWLTACMEAGRPVDSEKYHPSGQWPCLPVGTSSVSQYACQRRTTLNNYNQKFTDAFEVLAENYEFRENEVSCLAFRRAASVLKYLPFTIVRVNDIEGLPWIGEQIKEVVEDILEEGESPRVNDVLNNEKYRSFKLFTSVFGVGLKTSEKWHRMGLRTLEEVKSDMNLSLTRMQRAGLLHYEDLAGYVSKAEADAAILIAKDTVWKFFPTALVTLTGGFRRGKEIGHDVDILITVPGSRQEEELLHLGLLLYYDLIESTFEKTKQPSRNVDALDHFQKCFAILKLPKERMDDGSSTMSTTSKEEMKDWKAIRVDLVVSPFEQYAYALLGWTGSRQFERDLRRYATHEKKMMLDNHALYDKTKKMFLSAASEEEIFAHLGLDYIEPWERNA</sequence>
<keyword evidence="7 14" id="KW-0808">Transferase</keyword>
<dbReference type="GO" id="GO:0006303">
    <property type="term" value="P:double-strand break repair via nonhomologous end joining"/>
    <property type="evidence" value="ECO:0007669"/>
    <property type="project" value="TreeGrafter"/>
</dbReference>
<evidence type="ECO:0000256" key="10">
    <source>
        <dbReference type="ARBA" id="ARBA00022842"/>
    </source>
</evidence>
<dbReference type="Pfam" id="PF14791">
    <property type="entry name" value="DNA_pol_B_thumb"/>
    <property type="match status" value="1"/>
</dbReference>
<dbReference type="GO" id="GO:0003912">
    <property type="term" value="F:DNA nucleotidylexotransferase activity"/>
    <property type="evidence" value="ECO:0007669"/>
    <property type="project" value="UniProtKB-KW"/>
</dbReference>
<dbReference type="EC" id="2.7.7.31" evidence="4 14"/>
<dbReference type="InterPro" id="IPR002934">
    <property type="entry name" value="Polymerase_NTP_transf_dom"/>
</dbReference>
<proteinExistence type="inferred from homology"/>
<evidence type="ECO:0000256" key="5">
    <source>
        <dbReference type="ARBA" id="ARBA00015018"/>
    </source>
</evidence>
<dbReference type="InterPro" id="IPR037160">
    <property type="entry name" value="DNA_Pol_thumb_sf"/>
</dbReference>
<dbReference type="PRINTS" id="PR00871">
    <property type="entry name" value="DNAPOLXTDT"/>
</dbReference>
<evidence type="ECO:0000256" key="12">
    <source>
        <dbReference type="ARBA" id="ARBA00037135"/>
    </source>
</evidence>
<dbReference type="InterPro" id="IPR036420">
    <property type="entry name" value="BRCT_dom_sf"/>
</dbReference>
<dbReference type="InterPro" id="IPR002054">
    <property type="entry name" value="DNA-dir_DNA_pol_X"/>
</dbReference>
<dbReference type="InterPro" id="IPR001357">
    <property type="entry name" value="BRCT_dom"/>
</dbReference>
<comment type="cofactor">
    <cofactor evidence="1 14 15">
        <name>Mg(2+)</name>
        <dbReference type="ChEBI" id="CHEBI:18420"/>
    </cofactor>
</comment>
<dbReference type="GO" id="GO:0003677">
    <property type="term" value="F:DNA binding"/>
    <property type="evidence" value="ECO:0007669"/>
    <property type="project" value="UniProtKB-UniRule"/>
</dbReference>
<evidence type="ECO:0000256" key="8">
    <source>
        <dbReference type="ARBA" id="ARBA00022695"/>
    </source>
</evidence>
<feature type="binding site" evidence="15">
    <location>
        <position position="331"/>
    </location>
    <ligand>
        <name>Mg(2+)</name>
        <dbReference type="ChEBI" id="CHEBI:18420"/>
    </ligand>
</feature>
<protein>
    <recommendedName>
        <fullName evidence="5 14">DNA nucleotidylexotransferase</fullName>
        <ecNumber evidence="4 14">2.7.7.31</ecNumber>
    </recommendedName>
</protein>
<comment type="catalytic activity">
    <reaction evidence="13 14">
        <text>DNA(n) + a 2'-deoxyribonucleoside 5'-triphosphate = DNA(n+1) + diphosphate</text>
        <dbReference type="Rhea" id="RHEA:22508"/>
        <dbReference type="Rhea" id="RHEA-COMP:17339"/>
        <dbReference type="Rhea" id="RHEA-COMP:17340"/>
        <dbReference type="ChEBI" id="CHEBI:33019"/>
        <dbReference type="ChEBI" id="CHEBI:61560"/>
        <dbReference type="ChEBI" id="CHEBI:173112"/>
        <dbReference type="EC" id="2.7.7.31"/>
    </reaction>
</comment>